<accession>A0A2N3U8C7</accession>
<dbReference type="SMART" id="SM00086">
    <property type="entry name" value="PAC"/>
    <property type="match status" value="2"/>
</dbReference>
<feature type="domain" description="PAC" evidence="7">
    <location>
        <begin position="82"/>
        <end position="134"/>
    </location>
</feature>
<dbReference type="InterPro" id="IPR001610">
    <property type="entry name" value="PAC"/>
</dbReference>
<comment type="caution">
    <text evidence="8">The sequence shown here is derived from an EMBL/GenBank/DDBJ whole genome shotgun (WGS) entry which is preliminary data.</text>
</comment>
<dbReference type="InterPro" id="IPR000014">
    <property type="entry name" value="PAS"/>
</dbReference>
<dbReference type="Proteomes" id="UP000233782">
    <property type="component" value="Unassembled WGS sequence"/>
</dbReference>
<evidence type="ECO:0000313" key="8">
    <source>
        <dbReference type="EMBL" id="PKV63009.1"/>
    </source>
</evidence>
<evidence type="ECO:0000313" key="9">
    <source>
        <dbReference type="Proteomes" id="UP000233782"/>
    </source>
</evidence>
<dbReference type="Gene3D" id="3.30.450.20">
    <property type="entry name" value="PAS domain"/>
    <property type="match status" value="3"/>
</dbReference>
<dbReference type="InterPro" id="IPR052162">
    <property type="entry name" value="Sensor_kinase/Photoreceptor"/>
</dbReference>
<dbReference type="InterPro" id="IPR035965">
    <property type="entry name" value="PAS-like_dom_sf"/>
</dbReference>
<dbReference type="InterPro" id="IPR013655">
    <property type="entry name" value="PAS_fold_3"/>
</dbReference>
<dbReference type="PROSITE" id="PS50113">
    <property type="entry name" value="PAC"/>
    <property type="match status" value="2"/>
</dbReference>
<dbReference type="FunFam" id="3.30.450.20:FF:000099">
    <property type="entry name" value="Sensory box sensor histidine kinase"/>
    <property type="match status" value="1"/>
</dbReference>
<dbReference type="Pfam" id="PF08448">
    <property type="entry name" value="PAS_4"/>
    <property type="match status" value="2"/>
</dbReference>
<evidence type="ECO:0000256" key="5">
    <source>
        <dbReference type="ARBA" id="ARBA00022777"/>
    </source>
</evidence>
<keyword evidence="5" id="KW-0418">Kinase</keyword>
<keyword evidence="4" id="KW-0808">Transferase</keyword>
<dbReference type="SMART" id="SM00091">
    <property type="entry name" value="PAS"/>
    <property type="match status" value="3"/>
</dbReference>
<dbReference type="Pfam" id="PF08447">
    <property type="entry name" value="PAS_3"/>
    <property type="match status" value="1"/>
</dbReference>
<dbReference type="PANTHER" id="PTHR43304">
    <property type="entry name" value="PHYTOCHROME-LIKE PROTEIN CPH1"/>
    <property type="match status" value="1"/>
</dbReference>
<dbReference type="PANTHER" id="PTHR43304:SF1">
    <property type="entry name" value="PAC DOMAIN-CONTAINING PROTEIN"/>
    <property type="match status" value="1"/>
</dbReference>
<keyword evidence="9" id="KW-1185">Reference proteome</keyword>
<feature type="domain" description="PAC" evidence="7">
    <location>
        <begin position="208"/>
        <end position="260"/>
    </location>
</feature>
<name>A0A2N3U8C7_9BACT</name>
<evidence type="ECO:0000259" key="6">
    <source>
        <dbReference type="PROSITE" id="PS50112"/>
    </source>
</evidence>
<evidence type="ECO:0000256" key="1">
    <source>
        <dbReference type="ARBA" id="ARBA00000085"/>
    </source>
</evidence>
<dbReference type="InterPro" id="IPR013656">
    <property type="entry name" value="PAS_4"/>
</dbReference>
<dbReference type="CDD" id="cd00130">
    <property type="entry name" value="PAS"/>
    <property type="match status" value="1"/>
</dbReference>
<sequence length="415" mass="47957">MDFNKLFDKIPEPIVVLSPAYKVVAATDSFLKTSLRTREQVIGKHFLLEVFPDKEHAYEDNPVKKGLDRVMATKQPVRLSVTRYDIKLSAENYEMRYWEINQTPVLDDAGNVEYILQQPLDVTEREITQEALSQSEEKFTFMAEVMPQLIYTLDPNGKPTYFNKRWETYTGVPMEKLLQPSWELVVHPEDLPTALDKWKTAIETGQEMQVELRLRDKKGVYRWHLSRSIPMKDAEGKTTMWVGSSTDIHDTRQLVQELLTSNEEMALLADQVQHAYDIAESERKTLQRLIMEAPAMFVILKGPEHRFELLNDQYQQIYPDRNLIGLPLGEALPEIKAQGFVELLDEVYRTGKTFVAQGVPIVLPKAGTGEPEERFFNFSYQPIFEAEQVVGILAFGYDISNEIRYKRMLENPDTV</sequence>
<evidence type="ECO:0000259" key="7">
    <source>
        <dbReference type="PROSITE" id="PS50113"/>
    </source>
</evidence>
<dbReference type="OrthoDB" id="9766459at2"/>
<dbReference type="PROSITE" id="PS50112">
    <property type="entry name" value="PAS"/>
    <property type="match status" value="1"/>
</dbReference>
<feature type="domain" description="PAS" evidence="6">
    <location>
        <begin position="135"/>
        <end position="205"/>
    </location>
</feature>
<protein>
    <recommendedName>
        <fullName evidence="2">histidine kinase</fullName>
        <ecNumber evidence="2">2.7.13.3</ecNumber>
    </recommendedName>
</protein>
<dbReference type="GO" id="GO:0004673">
    <property type="term" value="F:protein histidine kinase activity"/>
    <property type="evidence" value="ECO:0007669"/>
    <property type="project" value="UniProtKB-EC"/>
</dbReference>
<dbReference type="EMBL" id="PJMU01000003">
    <property type="protein sequence ID" value="PKV63009.1"/>
    <property type="molecule type" value="Genomic_DNA"/>
</dbReference>
<dbReference type="RefSeq" id="WP_101445316.1">
    <property type="nucleotide sequence ID" value="NZ_PJMU01000003.1"/>
</dbReference>
<evidence type="ECO:0000256" key="3">
    <source>
        <dbReference type="ARBA" id="ARBA00022553"/>
    </source>
</evidence>
<dbReference type="NCBIfam" id="TIGR00229">
    <property type="entry name" value="sensory_box"/>
    <property type="match status" value="1"/>
</dbReference>
<evidence type="ECO:0000256" key="2">
    <source>
        <dbReference type="ARBA" id="ARBA00012438"/>
    </source>
</evidence>
<dbReference type="EC" id="2.7.13.3" evidence="2"/>
<comment type="catalytic activity">
    <reaction evidence="1">
        <text>ATP + protein L-histidine = ADP + protein N-phospho-L-histidine.</text>
        <dbReference type="EC" id="2.7.13.3"/>
    </reaction>
</comment>
<dbReference type="AlphaFoldDB" id="A0A2N3U8C7"/>
<keyword evidence="3" id="KW-0597">Phosphoprotein</keyword>
<evidence type="ECO:0000256" key="4">
    <source>
        <dbReference type="ARBA" id="ARBA00022679"/>
    </source>
</evidence>
<reference evidence="8 9" key="1">
    <citation type="submission" date="2017-12" db="EMBL/GenBank/DDBJ databases">
        <title>Genomic Encyclopedia of Type Strains, Phase III (KMG-III): the genomes of soil and plant-associated and newly described type strains.</title>
        <authorList>
            <person name="Whitman W."/>
        </authorList>
    </citation>
    <scope>NUCLEOTIDE SEQUENCE [LARGE SCALE GENOMIC DNA]</scope>
    <source>
        <strain evidence="8 9">LP43</strain>
    </source>
</reference>
<proteinExistence type="predicted"/>
<gene>
    <name evidence="8" type="ORF">BD749_2842</name>
</gene>
<dbReference type="SUPFAM" id="SSF55785">
    <property type="entry name" value="PYP-like sensor domain (PAS domain)"/>
    <property type="match status" value="3"/>
</dbReference>
<organism evidence="8 9">
    <name type="scientific">Pontibacter ramchanderi</name>
    <dbReference type="NCBI Taxonomy" id="1179743"/>
    <lineage>
        <taxon>Bacteria</taxon>
        <taxon>Pseudomonadati</taxon>
        <taxon>Bacteroidota</taxon>
        <taxon>Cytophagia</taxon>
        <taxon>Cytophagales</taxon>
        <taxon>Hymenobacteraceae</taxon>
        <taxon>Pontibacter</taxon>
    </lineage>
</organism>
<dbReference type="InterPro" id="IPR000700">
    <property type="entry name" value="PAS-assoc_C"/>
</dbReference>